<dbReference type="CDD" id="cd00082">
    <property type="entry name" value="HisKA"/>
    <property type="match status" value="1"/>
</dbReference>
<dbReference type="AlphaFoldDB" id="A0A2W2BRT6"/>
<dbReference type="Gene3D" id="1.10.287.130">
    <property type="match status" value="1"/>
</dbReference>
<dbReference type="SUPFAM" id="SSF47384">
    <property type="entry name" value="Homodimeric domain of signal transducing histidine kinase"/>
    <property type="match status" value="1"/>
</dbReference>
<keyword evidence="7" id="KW-0808">Transferase</keyword>
<protein>
    <recommendedName>
        <fullName evidence="3">histidine kinase</fullName>
        <ecNumber evidence="3">2.7.13.3</ecNumber>
    </recommendedName>
</protein>
<dbReference type="PRINTS" id="PR00344">
    <property type="entry name" value="BCTRLSENSOR"/>
</dbReference>
<dbReference type="Pfam" id="PF02518">
    <property type="entry name" value="HATPase_c"/>
    <property type="match status" value="1"/>
</dbReference>
<evidence type="ECO:0000256" key="3">
    <source>
        <dbReference type="ARBA" id="ARBA00012438"/>
    </source>
</evidence>
<reference evidence="19" key="1">
    <citation type="submission" date="2018-06" db="EMBL/GenBank/DDBJ databases">
        <title>Aestuariibacter litoralis strain KCTC 52945T.</title>
        <authorList>
            <person name="Li X."/>
            <person name="Salam N."/>
            <person name="Li J.-L."/>
            <person name="Chen Y.-M."/>
            <person name="Yang Z.-W."/>
            <person name="Zhang L.-Y."/>
            <person name="Han M.-X."/>
            <person name="Xiao M."/>
            <person name="Li W.-J."/>
        </authorList>
    </citation>
    <scope>NUCLEOTIDE SEQUENCE [LARGE SCALE GENOMIC DNA]</scope>
    <source>
        <strain evidence="19">KCTC 52945</strain>
    </source>
</reference>
<evidence type="ECO:0000256" key="5">
    <source>
        <dbReference type="ARBA" id="ARBA00022519"/>
    </source>
</evidence>
<evidence type="ECO:0000256" key="10">
    <source>
        <dbReference type="ARBA" id="ARBA00022777"/>
    </source>
</evidence>
<feature type="transmembrane region" description="Helical" evidence="15">
    <location>
        <begin position="170"/>
        <end position="191"/>
    </location>
</feature>
<evidence type="ECO:0000256" key="2">
    <source>
        <dbReference type="ARBA" id="ARBA00004429"/>
    </source>
</evidence>
<evidence type="ECO:0000313" key="19">
    <source>
        <dbReference type="Proteomes" id="UP000248795"/>
    </source>
</evidence>
<feature type="domain" description="Histidine kinase" evidence="16">
    <location>
        <begin position="252"/>
        <end position="446"/>
    </location>
</feature>
<evidence type="ECO:0000256" key="14">
    <source>
        <dbReference type="ARBA" id="ARBA00023136"/>
    </source>
</evidence>
<dbReference type="PANTHER" id="PTHR44936:SF5">
    <property type="entry name" value="SENSOR HISTIDINE KINASE ENVZ"/>
    <property type="match status" value="1"/>
</dbReference>
<comment type="subcellular location">
    <subcellularLocation>
        <location evidence="2">Cell inner membrane</location>
        <topology evidence="2">Multi-pass membrane protein</topology>
    </subcellularLocation>
</comment>
<organism evidence="18 19">
    <name type="scientific">Aestuariivirga litoralis</name>
    <dbReference type="NCBI Taxonomy" id="2650924"/>
    <lineage>
        <taxon>Bacteria</taxon>
        <taxon>Pseudomonadati</taxon>
        <taxon>Pseudomonadota</taxon>
        <taxon>Alphaproteobacteria</taxon>
        <taxon>Hyphomicrobiales</taxon>
        <taxon>Aestuariivirgaceae</taxon>
        <taxon>Aestuariivirga</taxon>
    </lineage>
</organism>
<evidence type="ECO:0000256" key="7">
    <source>
        <dbReference type="ARBA" id="ARBA00022679"/>
    </source>
</evidence>
<evidence type="ECO:0000313" key="18">
    <source>
        <dbReference type="EMBL" id="PZF78417.1"/>
    </source>
</evidence>
<evidence type="ECO:0000256" key="1">
    <source>
        <dbReference type="ARBA" id="ARBA00000085"/>
    </source>
</evidence>
<evidence type="ECO:0000259" key="16">
    <source>
        <dbReference type="PROSITE" id="PS50109"/>
    </source>
</evidence>
<keyword evidence="4" id="KW-1003">Cell membrane</keyword>
<dbReference type="InterPro" id="IPR050980">
    <property type="entry name" value="2C_sensor_his_kinase"/>
</dbReference>
<dbReference type="PROSITE" id="PS50885">
    <property type="entry name" value="HAMP"/>
    <property type="match status" value="1"/>
</dbReference>
<dbReference type="InterPro" id="IPR004358">
    <property type="entry name" value="Sig_transdc_His_kin-like_C"/>
</dbReference>
<keyword evidence="10 18" id="KW-0418">Kinase</keyword>
<keyword evidence="6" id="KW-0597">Phosphoprotein</keyword>
<dbReference type="GO" id="GO:0005886">
    <property type="term" value="C:plasma membrane"/>
    <property type="evidence" value="ECO:0007669"/>
    <property type="project" value="UniProtKB-SubCell"/>
</dbReference>
<keyword evidence="5" id="KW-0997">Cell inner membrane</keyword>
<evidence type="ECO:0000256" key="11">
    <source>
        <dbReference type="ARBA" id="ARBA00022840"/>
    </source>
</evidence>
<dbReference type="SMART" id="SM00387">
    <property type="entry name" value="HATPase_c"/>
    <property type="match status" value="1"/>
</dbReference>
<evidence type="ECO:0000256" key="15">
    <source>
        <dbReference type="SAM" id="Phobius"/>
    </source>
</evidence>
<keyword evidence="9" id="KW-0547">Nucleotide-binding</keyword>
<keyword evidence="14 15" id="KW-0472">Membrane</keyword>
<evidence type="ECO:0000256" key="6">
    <source>
        <dbReference type="ARBA" id="ARBA00022553"/>
    </source>
</evidence>
<dbReference type="InterPro" id="IPR036097">
    <property type="entry name" value="HisK_dim/P_sf"/>
</dbReference>
<dbReference type="InterPro" id="IPR003660">
    <property type="entry name" value="HAMP_dom"/>
</dbReference>
<keyword evidence="12 15" id="KW-1133">Transmembrane helix</keyword>
<evidence type="ECO:0000256" key="8">
    <source>
        <dbReference type="ARBA" id="ARBA00022692"/>
    </source>
</evidence>
<keyword evidence="19" id="KW-1185">Reference proteome</keyword>
<sequence>MAQNWLYSRFNTFLERHMPEGLFPRALIILVAPVVLLQTIMTGLILERHFENVTRLLARSYARDVAALVQLYESSDKSADAEARIEALANDTLGLGLTITRGELPRPLPTPFFSRADTRLTREFTVQMNRPFWLDISQQPDFVEVKVLAAPDVIFDFRTRGERTFATSTGFLLALMLLSSLLLLGIATIFLRNQIRPITDLARAAQSFGTGRDLGAFRPRGAREVKAAGVAFLDMRDRIARQVEQRTAMLAGVSHDLRTILTRFKLELAVLGDGPKVQPLKEDVDEMQRMLEAYMAFVKGDAGETPQLVELLPLVQNAARACRDGACEIDVPQGQMVRVKPNAFGRLLANLIGNAVRYASSVKVTARVADHMLTLLVDDDGPGIPPDKRAEAFRPFVRLDNARNLDETGTGLGLAIALDIARAHGGELQLADSPKGGLRAAVQIPV</sequence>
<dbReference type="GO" id="GO:0000155">
    <property type="term" value="F:phosphorelay sensor kinase activity"/>
    <property type="evidence" value="ECO:0007669"/>
    <property type="project" value="InterPro"/>
</dbReference>
<dbReference type="Proteomes" id="UP000248795">
    <property type="component" value="Unassembled WGS sequence"/>
</dbReference>
<dbReference type="InterPro" id="IPR003594">
    <property type="entry name" value="HATPase_dom"/>
</dbReference>
<evidence type="ECO:0000256" key="12">
    <source>
        <dbReference type="ARBA" id="ARBA00022989"/>
    </source>
</evidence>
<name>A0A2W2BRT6_9HYPH</name>
<dbReference type="GO" id="GO:0005524">
    <property type="term" value="F:ATP binding"/>
    <property type="evidence" value="ECO:0007669"/>
    <property type="project" value="UniProtKB-KW"/>
</dbReference>
<dbReference type="InterPro" id="IPR005467">
    <property type="entry name" value="His_kinase_dom"/>
</dbReference>
<proteinExistence type="predicted"/>
<dbReference type="EMBL" id="QKVK01000001">
    <property type="protein sequence ID" value="PZF78417.1"/>
    <property type="molecule type" value="Genomic_DNA"/>
</dbReference>
<keyword evidence="13" id="KW-0902">Two-component regulatory system</keyword>
<evidence type="ECO:0000256" key="13">
    <source>
        <dbReference type="ARBA" id="ARBA00023012"/>
    </source>
</evidence>
<evidence type="ECO:0000259" key="17">
    <source>
        <dbReference type="PROSITE" id="PS50885"/>
    </source>
</evidence>
<feature type="domain" description="HAMP" evidence="17">
    <location>
        <begin position="192"/>
        <end position="244"/>
    </location>
</feature>
<dbReference type="InterPro" id="IPR003661">
    <property type="entry name" value="HisK_dim/P_dom"/>
</dbReference>
<evidence type="ECO:0000256" key="9">
    <source>
        <dbReference type="ARBA" id="ARBA00022741"/>
    </source>
</evidence>
<dbReference type="PROSITE" id="PS50109">
    <property type="entry name" value="HIS_KIN"/>
    <property type="match status" value="1"/>
</dbReference>
<dbReference type="EC" id="2.7.13.3" evidence="3"/>
<comment type="caution">
    <text evidence="18">The sequence shown here is derived from an EMBL/GenBank/DDBJ whole genome shotgun (WGS) entry which is preliminary data.</text>
</comment>
<evidence type="ECO:0000256" key="4">
    <source>
        <dbReference type="ARBA" id="ARBA00022475"/>
    </source>
</evidence>
<dbReference type="PANTHER" id="PTHR44936">
    <property type="entry name" value="SENSOR PROTEIN CREC"/>
    <property type="match status" value="1"/>
</dbReference>
<comment type="catalytic activity">
    <reaction evidence="1">
        <text>ATP + protein L-histidine = ADP + protein N-phospho-L-histidine.</text>
        <dbReference type="EC" id="2.7.13.3"/>
    </reaction>
</comment>
<accession>A0A2W2BRT6</accession>
<dbReference type="RefSeq" id="WP_111195744.1">
    <property type="nucleotide sequence ID" value="NZ_QKVK01000001.1"/>
</dbReference>
<keyword evidence="11" id="KW-0067">ATP-binding</keyword>
<feature type="transmembrane region" description="Helical" evidence="15">
    <location>
        <begin position="26"/>
        <end position="46"/>
    </location>
</feature>
<dbReference type="SMART" id="SM00388">
    <property type="entry name" value="HisKA"/>
    <property type="match status" value="1"/>
</dbReference>
<dbReference type="SUPFAM" id="SSF55874">
    <property type="entry name" value="ATPase domain of HSP90 chaperone/DNA topoisomerase II/histidine kinase"/>
    <property type="match status" value="1"/>
</dbReference>
<dbReference type="Gene3D" id="3.30.565.10">
    <property type="entry name" value="Histidine kinase-like ATPase, C-terminal domain"/>
    <property type="match status" value="1"/>
</dbReference>
<keyword evidence="8 15" id="KW-0812">Transmembrane</keyword>
<dbReference type="InterPro" id="IPR036890">
    <property type="entry name" value="HATPase_C_sf"/>
</dbReference>
<gene>
    <name evidence="18" type="ORF">DK847_00945</name>
</gene>